<keyword evidence="1" id="KW-0812">Transmembrane</keyword>
<keyword evidence="1" id="KW-0472">Membrane</keyword>
<evidence type="ECO:0000256" key="1">
    <source>
        <dbReference type="SAM" id="Phobius"/>
    </source>
</evidence>
<proteinExistence type="predicted"/>
<dbReference type="SUPFAM" id="SSF81469">
    <property type="entry name" value="Bacterial aa3 type cytochrome c oxidase subunit IV"/>
    <property type="match status" value="1"/>
</dbReference>
<dbReference type="STRING" id="177413.SAMN05660859_3463"/>
<protein>
    <submittedName>
        <fullName evidence="3">Aa3 type cytochrome c oxidase subunit IV</fullName>
    </submittedName>
</protein>
<evidence type="ECO:0000313" key="4">
    <source>
        <dbReference type="Proteomes" id="UP000198889"/>
    </source>
</evidence>
<feature type="transmembrane region" description="Helical" evidence="1">
    <location>
        <begin position="26"/>
        <end position="47"/>
    </location>
</feature>
<dbReference type="RefSeq" id="WP_091442080.1">
    <property type="nucleotide sequence ID" value="NZ_FMTP01000005.1"/>
</dbReference>
<dbReference type="Proteomes" id="UP000198889">
    <property type="component" value="Unassembled WGS sequence"/>
</dbReference>
<dbReference type="EMBL" id="FMTP01000005">
    <property type="protein sequence ID" value="SCW88179.1"/>
    <property type="molecule type" value="Genomic_DNA"/>
</dbReference>
<sequence length="97" mass="10212">MADHGVTEYAKADGNDYAEHRGTYHFFTKMTLVSTLALCSFMVSFAIGGANGHWGIFTIGTLASIATCAIGLASEDGKPKLQFALLGVLVLALIITS</sequence>
<keyword evidence="4" id="KW-1185">Reference proteome</keyword>
<evidence type="ECO:0000313" key="3">
    <source>
        <dbReference type="EMBL" id="SCW88179.1"/>
    </source>
</evidence>
<gene>
    <name evidence="3" type="ORF">SAMN05660859_3463</name>
</gene>
<dbReference type="InterPro" id="IPR036596">
    <property type="entry name" value="Cyt-C_aa3_sf"/>
</dbReference>
<accession>A0A1G4U5X8</accession>
<reference evidence="4" key="1">
    <citation type="submission" date="2016-10" db="EMBL/GenBank/DDBJ databases">
        <authorList>
            <person name="Varghese N."/>
            <person name="Submissions S."/>
        </authorList>
    </citation>
    <scope>NUCLEOTIDE SEQUENCE [LARGE SCALE GENOMIC DNA]</scope>
    <source>
        <strain evidence="4">CGMCC 1.1761</strain>
    </source>
</reference>
<name>A0A1G4U5X8_9HYPH</name>
<dbReference type="Gene3D" id="1.20.5.160">
    <property type="entry name" value="Bacterial aa3 type cytochrome c oxidase subunit IV"/>
    <property type="match status" value="1"/>
</dbReference>
<keyword evidence="1" id="KW-1133">Transmembrane helix</keyword>
<dbReference type="AlphaFoldDB" id="A0A1G4U5X8"/>
<dbReference type="Pfam" id="PF07835">
    <property type="entry name" value="COX4_pro_2"/>
    <property type="match status" value="1"/>
</dbReference>
<feature type="transmembrane region" description="Helical" evidence="1">
    <location>
        <begin position="79"/>
        <end position="96"/>
    </location>
</feature>
<dbReference type="InterPro" id="IPR012422">
    <property type="entry name" value="Cyt_c_oxidase_su4_bac-aa3"/>
</dbReference>
<feature type="domain" description="Cytochrome c oxidase subunit IV bacterial aa3 type" evidence="2">
    <location>
        <begin position="4"/>
        <end position="47"/>
    </location>
</feature>
<feature type="transmembrane region" description="Helical" evidence="1">
    <location>
        <begin position="54"/>
        <end position="73"/>
    </location>
</feature>
<organism evidence="3 4">
    <name type="scientific">Ancylobacter rudongensis</name>
    <dbReference type="NCBI Taxonomy" id="177413"/>
    <lineage>
        <taxon>Bacteria</taxon>
        <taxon>Pseudomonadati</taxon>
        <taxon>Pseudomonadota</taxon>
        <taxon>Alphaproteobacteria</taxon>
        <taxon>Hyphomicrobiales</taxon>
        <taxon>Xanthobacteraceae</taxon>
        <taxon>Ancylobacter</taxon>
    </lineage>
</organism>
<evidence type="ECO:0000259" key="2">
    <source>
        <dbReference type="Pfam" id="PF07835"/>
    </source>
</evidence>